<keyword evidence="4" id="KW-0486">Methionine biosynthesis</keyword>
<comment type="pathway">
    <text evidence="4">Amino-acid biosynthesis; L-methionine biosynthesis via de novo pathway; O-acetyl-L-homoserine from L-homoserine: step 1/1.</text>
</comment>
<comment type="catalytic activity">
    <reaction evidence="4">
        <text>L-homoserine + acetyl-CoA = O-acetyl-L-homoserine + CoA</text>
        <dbReference type="Rhea" id="RHEA:13701"/>
        <dbReference type="ChEBI" id="CHEBI:57287"/>
        <dbReference type="ChEBI" id="CHEBI:57288"/>
        <dbReference type="ChEBI" id="CHEBI:57476"/>
        <dbReference type="ChEBI" id="CHEBI:57716"/>
        <dbReference type="EC" id="2.3.1.31"/>
    </reaction>
</comment>
<feature type="binding site" evidence="4">
    <location>
        <position position="151"/>
    </location>
    <ligand>
        <name>substrate</name>
    </ligand>
</feature>
<dbReference type="OrthoDB" id="9772423at2"/>
<dbReference type="GO" id="GO:0008899">
    <property type="term" value="F:homoserine O-succinyltransferase activity"/>
    <property type="evidence" value="ECO:0007669"/>
    <property type="project" value="UniProtKB-UniRule"/>
</dbReference>
<dbReference type="AlphaFoldDB" id="A0A448UZX5"/>
<proteinExistence type="inferred from homology"/>
<keyword evidence="7" id="KW-1185">Reference proteome</keyword>
<dbReference type="PIRSF" id="PIRSF000450">
    <property type="entry name" value="H_ser_succinyltr"/>
    <property type="match status" value="1"/>
</dbReference>
<protein>
    <recommendedName>
        <fullName evidence="4">Homoserine O-acetyltransferase</fullName>
        <shortName evidence="4">HAT</shortName>
        <ecNumber evidence="4">2.3.1.31</ecNumber>
    </recommendedName>
    <alternativeName>
        <fullName evidence="4">Homoserine transacetylase</fullName>
        <shortName evidence="4">HTA</shortName>
    </alternativeName>
</protein>
<dbReference type="GO" id="GO:0005737">
    <property type="term" value="C:cytoplasm"/>
    <property type="evidence" value="ECO:0007669"/>
    <property type="project" value="UniProtKB-SubCell"/>
</dbReference>
<reference evidence="6 7" key="1">
    <citation type="submission" date="2018-12" db="EMBL/GenBank/DDBJ databases">
        <authorList>
            <consortium name="Pathogen Informatics"/>
        </authorList>
    </citation>
    <scope>NUCLEOTIDE SEQUENCE [LARGE SCALE GENOMIC DNA]</scope>
    <source>
        <strain evidence="6 7">NCTC13079</strain>
    </source>
</reference>
<dbReference type="KEGG" id="piv:NCTC13079_00265"/>
<comment type="similarity">
    <text evidence="4">Belongs to the MetA family.</text>
</comment>
<dbReference type="PANTHER" id="PTHR20919">
    <property type="entry name" value="HOMOSERINE O-SUCCINYLTRANSFERASE"/>
    <property type="match status" value="1"/>
</dbReference>
<dbReference type="RefSeq" id="WP_126464733.1">
    <property type="nucleotide sequence ID" value="NZ_LR134523.1"/>
</dbReference>
<feature type="site" description="Important for substrate specificity" evidence="4">
    <location>
        <position position="179"/>
    </location>
</feature>
<dbReference type="InterPro" id="IPR033752">
    <property type="entry name" value="MetA_family"/>
</dbReference>
<name>A0A448UZX5_9FIRM</name>
<feature type="active site" evidence="4">
    <location>
        <position position="223"/>
    </location>
</feature>
<dbReference type="Pfam" id="PF04204">
    <property type="entry name" value="HTS"/>
    <property type="match status" value="1"/>
</dbReference>
<comment type="caution">
    <text evidence="4">Lacks conserved residue(s) required for the propagation of feature annotation.</text>
</comment>
<dbReference type="EMBL" id="LR134523">
    <property type="protein sequence ID" value="VEJ34672.1"/>
    <property type="molecule type" value="Genomic_DNA"/>
</dbReference>
<dbReference type="EC" id="2.3.1.31" evidence="4"/>
<dbReference type="GO" id="GO:0009086">
    <property type="term" value="P:methionine biosynthetic process"/>
    <property type="evidence" value="ECO:0007669"/>
    <property type="project" value="UniProtKB-UniRule"/>
</dbReference>
<dbReference type="UniPathway" id="UPA00051">
    <property type="reaction ID" value="UER00074"/>
</dbReference>
<organism evidence="6 7">
    <name type="scientific">Aedoeadaptatus ivorii</name>
    <dbReference type="NCBI Taxonomy" id="54006"/>
    <lineage>
        <taxon>Bacteria</taxon>
        <taxon>Bacillati</taxon>
        <taxon>Bacillota</taxon>
        <taxon>Tissierellia</taxon>
        <taxon>Tissierellales</taxon>
        <taxon>Peptoniphilaceae</taxon>
        <taxon>Aedoeadaptatus</taxon>
    </lineage>
</organism>
<dbReference type="InterPro" id="IPR029062">
    <property type="entry name" value="Class_I_gatase-like"/>
</dbReference>
<keyword evidence="4" id="KW-0963">Cytoplasm</keyword>
<gene>
    <name evidence="6" type="primary">metA</name>
    <name evidence="4" type="synonym">metAA</name>
    <name evidence="6" type="ORF">NCTC13079_00265</name>
</gene>
<dbReference type="Gene3D" id="3.40.50.880">
    <property type="match status" value="1"/>
</dbReference>
<keyword evidence="1 4" id="KW-0028">Amino-acid biosynthesis</keyword>
<dbReference type="HAMAP" id="MF_00295">
    <property type="entry name" value="MetA_acyltransf"/>
    <property type="match status" value="1"/>
</dbReference>
<dbReference type="GO" id="GO:0004414">
    <property type="term" value="F:homoserine O-acetyltransferase activity"/>
    <property type="evidence" value="ECO:0007669"/>
    <property type="project" value="UniProtKB-EC"/>
</dbReference>
<feature type="binding site" evidence="4">
    <location>
        <position position="179"/>
    </location>
    <ligand>
        <name>substrate</name>
    </ligand>
</feature>
<evidence type="ECO:0000256" key="2">
    <source>
        <dbReference type="ARBA" id="ARBA00022679"/>
    </source>
</evidence>
<feature type="binding site" evidence="4">
    <location>
        <position position="235"/>
    </location>
    <ligand>
        <name>substrate</name>
    </ligand>
</feature>
<evidence type="ECO:0000256" key="4">
    <source>
        <dbReference type="HAMAP-Rule" id="MF_00295"/>
    </source>
</evidence>
<feature type="active site" description="Acyl-thioester intermediate" evidence="4 5">
    <location>
        <position position="130"/>
    </location>
</feature>
<comment type="subcellular location">
    <subcellularLocation>
        <location evidence="4">Cytoplasm</location>
    </subcellularLocation>
</comment>
<evidence type="ECO:0000313" key="7">
    <source>
        <dbReference type="Proteomes" id="UP000269544"/>
    </source>
</evidence>
<evidence type="ECO:0000256" key="3">
    <source>
        <dbReference type="ARBA" id="ARBA00023315"/>
    </source>
</evidence>
<sequence length="286" mass="33340">MTALFGTKEGKQNIDTRKSARHNAPLRIALVNLMPDKRATEMQFRALLSRSGAEIDCIRMASYTSKRGRDLDCVRRYKTYDEIQGEHYDAMIFTGAPVECIDYADIVYWEELTRLFDYAERRVESTMFICWAAQAALHYFYGIGHRTASHKIFGVYDYPRREENALFAGFDDRYYIPHSRHTYVRSGDVAVDSIDILAAREETGISLAADGNRGFLFNFGHWEYDRNTLHREYLRDLSRQKPIRPPENYYRGDDPAAEICVRWRASATLFFENWAHLARQKARAVQ</sequence>
<dbReference type="PANTHER" id="PTHR20919:SF0">
    <property type="entry name" value="HOMOSERINE O-SUCCINYLTRANSFERASE"/>
    <property type="match status" value="1"/>
</dbReference>
<comment type="function">
    <text evidence="4">Transfers an acetyl group from acetyl-CoA to L-homoserine, forming acetyl-L-homoserine.</text>
</comment>
<feature type="site" description="Important for acyl-CoA specificity" evidence="4">
    <location>
        <position position="99"/>
    </location>
</feature>
<keyword evidence="3 4" id="KW-0012">Acyltransferase</keyword>
<keyword evidence="2 4" id="KW-0808">Transferase</keyword>
<feature type="active site" description="Proton acceptor" evidence="4">
    <location>
        <position position="221"/>
    </location>
</feature>
<dbReference type="Proteomes" id="UP000269544">
    <property type="component" value="Chromosome"/>
</dbReference>
<accession>A0A448UZX5</accession>
<evidence type="ECO:0000313" key="6">
    <source>
        <dbReference type="EMBL" id="VEJ34672.1"/>
    </source>
</evidence>
<dbReference type="SUPFAM" id="SSF52317">
    <property type="entry name" value="Class I glutamine amidotransferase-like"/>
    <property type="match status" value="1"/>
</dbReference>
<evidence type="ECO:0000256" key="1">
    <source>
        <dbReference type="ARBA" id="ARBA00022605"/>
    </source>
</evidence>
<evidence type="ECO:0000256" key="5">
    <source>
        <dbReference type="PIRSR" id="PIRSR000450-1"/>
    </source>
</evidence>